<keyword evidence="8" id="KW-1185">Reference proteome</keyword>
<evidence type="ECO:0000259" key="6">
    <source>
        <dbReference type="PROSITE" id="PS50847"/>
    </source>
</evidence>
<keyword evidence="5" id="KW-0472">Membrane</keyword>
<keyword evidence="5" id="KW-0812">Transmembrane</keyword>
<dbReference type="NCBIfam" id="TIGR01167">
    <property type="entry name" value="LPXTG_anchor"/>
    <property type="match status" value="1"/>
</dbReference>
<evidence type="ECO:0000256" key="5">
    <source>
        <dbReference type="SAM" id="Phobius"/>
    </source>
</evidence>
<proteinExistence type="predicted"/>
<dbReference type="Pfam" id="PF00746">
    <property type="entry name" value="Gram_pos_anchor"/>
    <property type="match status" value="1"/>
</dbReference>
<evidence type="ECO:0000256" key="2">
    <source>
        <dbReference type="ARBA" id="ARBA00022525"/>
    </source>
</evidence>
<dbReference type="AlphaFoldDB" id="A0A2Z6TQ38"/>
<keyword evidence="4" id="KW-0572">Peptidoglycan-anchor</keyword>
<dbReference type="InterPro" id="IPR019931">
    <property type="entry name" value="LPXTG_anchor"/>
</dbReference>
<dbReference type="PROSITE" id="PS50847">
    <property type="entry name" value="GRAM_POS_ANCHORING"/>
    <property type="match status" value="1"/>
</dbReference>
<evidence type="ECO:0000313" key="8">
    <source>
        <dbReference type="Proteomes" id="UP000257317"/>
    </source>
</evidence>
<keyword evidence="2" id="KW-0964">Secreted</keyword>
<sequence length="59" mass="6032">MIIYVDANGNVIGKVKVGKAGQLPQTGAKNNEAGIFGLALASIAGFFGLAAGKKRKKND</sequence>
<reference evidence="8" key="1">
    <citation type="submission" date="2018-03" db="EMBL/GenBank/DDBJ databases">
        <title>New taxa in the Lactobacillus gasseri group.</title>
        <authorList>
            <person name="Tanizawa Y."/>
            <person name="Tohno M."/>
            <person name="Endo A."/>
            <person name="Arita M."/>
        </authorList>
    </citation>
    <scope>NUCLEOTIDE SEQUENCE [LARGE SCALE GENOMIC DNA]</scope>
    <source>
        <strain evidence="8">DSM 24759</strain>
    </source>
</reference>
<name>A0A2Z6TQ38_9LACO</name>
<gene>
    <name evidence="7" type="ORF">LrDSM24759_08110</name>
</gene>
<accession>A0A2Z6TQ38</accession>
<dbReference type="Proteomes" id="UP000257317">
    <property type="component" value="Unassembled WGS sequence"/>
</dbReference>
<organism evidence="7 8">
    <name type="scientific">Lactobacillus rodentium</name>
    <dbReference type="NCBI Taxonomy" id="947835"/>
    <lineage>
        <taxon>Bacteria</taxon>
        <taxon>Bacillati</taxon>
        <taxon>Bacillota</taxon>
        <taxon>Bacilli</taxon>
        <taxon>Lactobacillales</taxon>
        <taxon>Lactobacillaceae</taxon>
        <taxon>Lactobacillus</taxon>
    </lineage>
</organism>
<evidence type="ECO:0000256" key="4">
    <source>
        <dbReference type="ARBA" id="ARBA00023088"/>
    </source>
</evidence>
<keyword evidence="5" id="KW-1133">Transmembrane helix</keyword>
<evidence type="ECO:0000256" key="3">
    <source>
        <dbReference type="ARBA" id="ARBA00022729"/>
    </source>
</evidence>
<keyword evidence="1" id="KW-0134">Cell wall</keyword>
<dbReference type="EMBL" id="BFBY01000005">
    <property type="protein sequence ID" value="GBG04897.1"/>
    <property type="molecule type" value="Genomic_DNA"/>
</dbReference>
<dbReference type="OrthoDB" id="2328844at2"/>
<keyword evidence="3" id="KW-0732">Signal</keyword>
<feature type="domain" description="Gram-positive cocci surface proteins LPxTG" evidence="6">
    <location>
        <begin position="23"/>
        <end position="59"/>
    </location>
</feature>
<evidence type="ECO:0000256" key="1">
    <source>
        <dbReference type="ARBA" id="ARBA00022512"/>
    </source>
</evidence>
<feature type="transmembrane region" description="Helical" evidence="5">
    <location>
        <begin position="33"/>
        <end position="52"/>
    </location>
</feature>
<protein>
    <recommendedName>
        <fullName evidence="6">Gram-positive cocci surface proteins LPxTG domain-containing protein</fullName>
    </recommendedName>
</protein>
<evidence type="ECO:0000313" key="7">
    <source>
        <dbReference type="EMBL" id="GBG04897.1"/>
    </source>
</evidence>
<comment type="caution">
    <text evidence="7">The sequence shown here is derived from an EMBL/GenBank/DDBJ whole genome shotgun (WGS) entry which is preliminary data.</text>
</comment>